<comment type="caution">
    <text evidence="2">The sequence shown here is derived from an EMBL/GenBank/DDBJ whole genome shotgun (WGS) entry which is preliminary data.</text>
</comment>
<name>A0ABW0FW08_9CAUL</name>
<organism evidence="2 3">
    <name type="scientific">Brevundimonas staleyi</name>
    <dbReference type="NCBI Taxonomy" id="74326"/>
    <lineage>
        <taxon>Bacteria</taxon>
        <taxon>Pseudomonadati</taxon>
        <taxon>Pseudomonadota</taxon>
        <taxon>Alphaproteobacteria</taxon>
        <taxon>Caulobacterales</taxon>
        <taxon>Caulobacteraceae</taxon>
        <taxon>Brevundimonas</taxon>
    </lineage>
</organism>
<proteinExistence type="predicted"/>
<dbReference type="RefSeq" id="WP_374036394.1">
    <property type="nucleotide sequence ID" value="NZ_CP169082.1"/>
</dbReference>
<protein>
    <submittedName>
        <fullName evidence="2">Uncharacterized protein</fullName>
    </submittedName>
</protein>
<dbReference type="EMBL" id="JBHSLF010000030">
    <property type="protein sequence ID" value="MFC5345103.1"/>
    <property type="molecule type" value="Genomic_DNA"/>
</dbReference>
<feature type="region of interest" description="Disordered" evidence="1">
    <location>
        <begin position="137"/>
        <end position="157"/>
    </location>
</feature>
<sequence>MVRILTAHMSSEEMCESMTALIDEKVIDPTLVDGCRRAVNVFRRLRSYRNFYIHEPVRGLLLDMQHPHTVRIGTQGIETRKGGSSRFGGVTQAQLEQGIEWCHGLSSYLNWIVQEAISIQSKSARPEMRFQAGQLVRNTEPPELEIPPEFKHPSKVP</sequence>
<reference evidence="3" key="1">
    <citation type="journal article" date="2019" name="Int. J. Syst. Evol. Microbiol.">
        <title>The Global Catalogue of Microorganisms (GCM) 10K type strain sequencing project: providing services to taxonomists for standard genome sequencing and annotation.</title>
        <authorList>
            <consortium name="The Broad Institute Genomics Platform"/>
            <consortium name="The Broad Institute Genome Sequencing Center for Infectious Disease"/>
            <person name="Wu L."/>
            <person name="Ma J."/>
        </authorList>
    </citation>
    <scope>NUCLEOTIDE SEQUENCE [LARGE SCALE GENOMIC DNA]</scope>
    <source>
        <strain evidence="3">JCM 12125</strain>
    </source>
</reference>
<evidence type="ECO:0000313" key="2">
    <source>
        <dbReference type="EMBL" id="MFC5345103.1"/>
    </source>
</evidence>
<feature type="compositionally biased region" description="Basic and acidic residues" evidence="1">
    <location>
        <begin position="148"/>
        <end position="157"/>
    </location>
</feature>
<evidence type="ECO:0000313" key="3">
    <source>
        <dbReference type="Proteomes" id="UP001596152"/>
    </source>
</evidence>
<accession>A0ABW0FW08</accession>
<evidence type="ECO:0000256" key="1">
    <source>
        <dbReference type="SAM" id="MobiDB-lite"/>
    </source>
</evidence>
<keyword evidence="3" id="KW-1185">Reference proteome</keyword>
<dbReference type="Proteomes" id="UP001596152">
    <property type="component" value="Unassembled WGS sequence"/>
</dbReference>
<gene>
    <name evidence="2" type="ORF">ACFPIE_14355</name>
</gene>